<dbReference type="Proteomes" id="UP000197394">
    <property type="component" value="Unassembled WGS sequence"/>
</dbReference>
<feature type="signal peptide" evidence="1">
    <location>
        <begin position="1"/>
        <end position="20"/>
    </location>
</feature>
<reference evidence="3 8" key="2">
    <citation type="submission" date="2016-01" db="EMBL/GenBank/DDBJ databases">
        <title>Draft sequences of Acinetobacter baumannii isolates from wounded military personnel.</title>
        <authorList>
            <person name="Arivett B.A."/>
            <person name="Fiester S.E."/>
            <person name="Ream D.C."/>
            <person name="Actis L.A."/>
        </authorList>
    </citation>
    <scope>NUCLEOTIDE SEQUENCE [LARGE SCALE GENOMIC DNA]</scope>
    <source>
        <strain evidence="3 8">AB2828</strain>
    </source>
</reference>
<dbReference type="Proteomes" id="UP000664966">
    <property type="component" value="Plasmid p1KSK6"/>
</dbReference>
<protein>
    <submittedName>
        <fullName evidence="5">Uncharacterized protein</fullName>
    </submittedName>
</protein>
<sequence>MNVKILLVLSLALLPVIVDAKPQATKEQFNKGLFERDMEIAQVFQELTKEPNNGLKTCYAYSLLKEKHNYIASNTAKFELQDDYSLQKVILSEKPLIAQFKSIITKNGIPCDVN</sequence>
<evidence type="ECO:0000256" key="1">
    <source>
        <dbReference type="SAM" id="SignalP"/>
    </source>
</evidence>
<evidence type="ECO:0000313" key="4">
    <source>
        <dbReference type="EMBL" id="NDW42203.1"/>
    </source>
</evidence>
<reference evidence="5 9" key="3">
    <citation type="submission" date="2017-05" db="EMBL/GenBank/DDBJ databases">
        <title>Draft genome sequence of MDR A. baumannii AB360.</title>
        <authorList>
            <person name="Wareham D.W."/>
            <person name="Bean D.C."/>
        </authorList>
    </citation>
    <scope>NUCLEOTIDE SEQUENCE [LARGE SCALE GENOMIC DNA]</scope>
    <source>
        <strain evidence="5 9">AB360</strain>
    </source>
</reference>
<dbReference type="Proteomes" id="UP000223291">
    <property type="component" value="Unassembled WGS sequence"/>
</dbReference>
<accession>A0A090B836</accession>
<keyword evidence="1" id="KW-0732">Signal</keyword>
<dbReference type="EMBL" id="NXDV01000016">
    <property type="protein sequence ID" value="PHQ01537.1"/>
    <property type="molecule type" value="Genomic_DNA"/>
</dbReference>
<dbReference type="EMBL" id="CP072271">
    <property type="protein sequence ID" value="QTK45567.1"/>
    <property type="molecule type" value="Genomic_DNA"/>
</dbReference>
<evidence type="ECO:0000313" key="6">
    <source>
        <dbReference type="EMBL" id="PHQ01537.1"/>
    </source>
</evidence>
<dbReference type="Proteomes" id="UP000076296">
    <property type="component" value="Unassembled WGS sequence"/>
</dbReference>
<organism evidence="5 9">
    <name type="scientific">Acinetobacter baumannii</name>
    <dbReference type="NCBI Taxonomy" id="470"/>
    <lineage>
        <taxon>Bacteria</taxon>
        <taxon>Pseudomonadati</taxon>
        <taxon>Pseudomonadota</taxon>
        <taxon>Gammaproteobacteria</taxon>
        <taxon>Moraxellales</taxon>
        <taxon>Moraxellaceae</taxon>
        <taxon>Acinetobacter</taxon>
        <taxon>Acinetobacter calcoaceticus/baumannii complex</taxon>
    </lineage>
</organism>
<evidence type="ECO:0000313" key="7">
    <source>
        <dbReference type="EMBL" id="QTK45567.1"/>
    </source>
</evidence>
<proteinExistence type="predicted"/>
<evidence type="ECO:0000313" key="2">
    <source>
        <dbReference type="EMBL" id="ALG88299.1"/>
    </source>
</evidence>
<evidence type="ECO:0000313" key="12">
    <source>
        <dbReference type="Proteomes" id="UP000664966"/>
    </source>
</evidence>
<reference evidence="7" key="6">
    <citation type="submission" date="2021-03" db="EMBL/GenBank/DDBJ databases">
        <title>Complete genome sequencing of Acinetobacter baumannii.</title>
        <authorList>
            <person name="Yadav B."/>
            <person name="Makwana N."/>
            <person name="Kharat A.S."/>
            <person name="Veeraraghavan B."/>
            <person name="Vijayakumar S."/>
            <person name="Priya M."/>
        </authorList>
    </citation>
    <scope>NUCLEOTIDE SEQUENCE</scope>
    <source>
        <strain evidence="7">KSK6</strain>
        <plasmid evidence="7">p1KSK6</plasmid>
    </source>
</reference>
<reference evidence="6 10" key="4">
    <citation type="submission" date="2017-09" db="EMBL/GenBank/DDBJ databases">
        <title>Draft genome of Acinetobacter baumannii strain I43, a mercury resistant bacteria.</title>
        <authorList>
            <person name="Siqueira K.A."/>
            <person name="Mello I.S."/>
            <person name="Mendes T.A."/>
            <person name="Soares M.A."/>
        </authorList>
    </citation>
    <scope>NUCLEOTIDE SEQUENCE [LARGE SCALE GENOMIC DNA]</scope>
    <source>
        <strain evidence="6 10">I43</strain>
    </source>
</reference>
<evidence type="ECO:0000313" key="8">
    <source>
        <dbReference type="Proteomes" id="UP000076296"/>
    </source>
</evidence>
<evidence type="ECO:0000313" key="9">
    <source>
        <dbReference type="Proteomes" id="UP000197394"/>
    </source>
</evidence>
<dbReference type="PATRIC" id="fig|470.1369.peg.3683"/>
<evidence type="ECO:0000313" key="3">
    <source>
        <dbReference type="EMBL" id="KZA13997.1"/>
    </source>
</evidence>
<dbReference type="EMBL" id="JAAGTY010000015">
    <property type="protein sequence ID" value="NDW42203.1"/>
    <property type="molecule type" value="Genomic_DNA"/>
</dbReference>
<evidence type="ECO:0000313" key="11">
    <source>
        <dbReference type="Proteomes" id="UP000470018"/>
    </source>
</evidence>
<evidence type="ECO:0000313" key="10">
    <source>
        <dbReference type="Proteomes" id="UP000223291"/>
    </source>
</evidence>
<reference evidence="4 11" key="5">
    <citation type="submission" date="2020-02" db="EMBL/GenBank/DDBJ databases">
        <title>Whole genome shot-gun sequencing of clinical Carbapenem resistant A. baumannii.</title>
        <authorList>
            <person name="Veeraraghavan B."/>
            <person name="Mathur P."/>
            <person name="Vijayakumar S."/>
            <person name="Vasudevan K."/>
            <person name="Lincy M."/>
            <person name="Kirubananthan A."/>
        </authorList>
    </citation>
    <scope>NUCLEOTIDE SEQUENCE [LARGE SCALE GENOMIC DNA]</scope>
    <source>
        <strain evidence="4 11">SP816</strain>
    </source>
</reference>
<keyword evidence="2" id="KW-0614">Plasmid</keyword>
<dbReference type="EMBL" id="LRDT01000038">
    <property type="protein sequence ID" value="KZA13997.1"/>
    <property type="molecule type" value="Genomic_DNA"/>
</dbReference>
<geneLocation type="plasmid" evidence="7 12">
    <name>p1KSK6</name>
</geneLocation>
<dbReference type="RefSeq" id="WP_001101148.1">
    <property type="nucleotide sequence ID" value="NZ_AP014650.1"/>
</dbReference>
<gene>
    <name evidence="5" type="ORF">CBE85_17410</name>
    <name evidence="6" type="ORF">CPI82_16965</name>
    <name evidence="4" type="ORF">G3N53_14090</name>
    <name evidence="7" type="ORF">J6E47_20530</name>
    <name evidence="3" type="ORF">LV35_02988</name>
</gene>
<dbReference type="EMBL" id="KT779035">
    <property type="protein sequence ID" value="ALG88299.1"/>
    <property type="molecule type" value="Genomic_DNA"/>
</dbReference>
<dbReference type="AlphaFoldDB" id="A0A090B836"/>
<dbReference type="Proteomes" id="UP000470018">
    <property type="component" value="Unassembled WGS sequence"/>
</dbReference>
<feature type="chain" id="PRO_5015029736" evidence="1">
    <location>
        <begin position="21"/>
        <end position="114"/>
    </location>
</feature>
<reference evidence="2" key="1">
    <citation type="submission" date="2015-09" db="EMBL/GenBank/DDBJ databases">
        <title>Conjugative plasmids carrying the sulphonamide resistance gene sul2.</title>
        <authorList>
            <person name="Hamidian M."/>
            <person name="Holt K.E."/>
            <person name="Pickard D."/>
            <person name="Hall R.M."/>
        </authorList>
    </citation>
    <scope>NUCLEOTIDE SEQUENCE</scope>
    <source>
        <strain evidence="2">D4</strain>
        <plasmid evidence="2">pD4</plasmid>
    </source>
</reference>
<name>A0A090B836_ACIBA</name>
<geneLocation type="plasmid" evidence="2">
    <name>pD4</name>
</geneLocation>
<dbReference type="EMBL" id="NGKM01000024">
    <property type="protein sequence ID" value="OWK65281.1"/>
    <property type="molecule type" value="Genomic_DNA"/>
</dbReference>
<evidence type="ECO:0000313" key="5">
    <source>
        <dbReference type="EMBL" id="OWK65281.1"/>
    </source>
</evidence>